<reference evidence="15 18" key="1">
    <citation type="journal article" date="2018" name="Int. J. Syst. Evol. Microbiol.">
        <title>Draft Genome Sequence of Faecalimonas umbilicata JCM 30896T, an Acetate-Producing Bacterium Isolated from Human Feces.</title>
        <authorList>
            <person name="Sakamoto M."/>
            <person name="Ikeyama N."/>
            <person name="Yuki M."/>
            <person name="Ohkuma M."/>
        </authorList>
    </citation>
    <scope>NUCLEOTIDE SEQUENCE [LARGE SCALE GENOMIC DNA]</scope>
    <source>
        <strain evidence="15 18">EGH7</strain>
    </source>
</reference>
<dbReference type="SUPFAM" id="SSF48179">
    <property type="entry name" value="6-phosphogluconate dehydrogenase C-terminal domain-like"/>
    <property type="match status" value="1"/>
</dbReference>
<evidence type="ECO:0000256" key="5">
    <source>
        <dbReference type="ARBA" id="ARBA00022650"/>
    </source>
</evidence>
<keyword evidence="4 9" id="KW-0028">Amino-acid biosynthesis</keyword>
<reference evidence="16 17" key="2">
    <citation type="submission" date="2019-03" db="EMBL/GenBank/DDBJ databases">
        <title>Genomic Encyclopedia of Type Strains, Phase IV (KMG-IV): sequencing the most valuable type-strain genomes for metagenomic binning, comparative biology and taxonomic classification.</title>
        <authorList>
            <person name="Goeker M."/>
        </authorList>
    </citation>
    <scope>NUCLEOTIDE SEQUENCE [LARGE SCALE GENOMIC DNA]</scope>
    <source>
        <strain evidence="16 17">DSM 103426</strain>
    </source>
</reference>
<feature type="binding site" evidence="11">
    <location>
        <begin position="8"/>
        <end position="13"/>
    </location>
    <ligand>
        <name>NADP(+)</name>
        <dbReference type="ChEBI" id="CHEBI:58349"/>
    </ligand>
</feature>
<comment type="pathway">
    <text evidence="9 12">Amino-acid biosynthesis; L-proline biosynthesis; L-proline from L-glutamate 5-semialdehyde: step 1/1.</text>
</comment>
<evidence type="ECO:0000256" key="2">
    <source>
        <dbReference type="ARBA" id="ARBA00005525"/>
    </source>
</evidence>
<comment type="catalytic activity">
    <reaction evidence="9">
        <text>L-proline + NAD(+) = (S)-1-pyrroline-5-carboxylate + NADH + 2 H(+)</text>
        <dbReference type="Rhea" id="RHEA:14105"/>
        <dbReference type="ChEBI" id="CHEBI:15378"/>
        <dbReference type="ChEBI" id="CHEBI:17388"/>
        <dbReference type="ChEBI" id="CHEBI:57540"/>
        <dbReference type="ChEBI" id="CHEBI:57945"/>
        <dbReference type="ChEBI" id="CHEBI:60039"/>
        <dbReference type="EC" id="1.5.1.2"/>
    </reaction>
</comment>
<protein>
    <recommendedName>
        <fullName evidence="9 10">Pyrroline-5-carboxylate reductase</fullName>
        <shortName evidence="9">P5C reductase</shortName>
        <shortName evidence="9">P5CR</shortName>
        <ecNumber evidence="9 10">1.5.1.2</ecNumber>
    </recommendedName>
    <alternativeName>
        <fullName evidence="9">PCA reductase</fullName>
    </alternativeName>
</protein>
<accession>A0A4R3JU73</accession>
<keyword evidence="5 9" id="KW-0641">Proline biosynthesis</keyword>
<gene>
    <name evidence="9 15" type="primary">proC</name>
    <name evidence="16" type="ORF">EDD74_10283</name>
    <name evidence="15" type="ORF">FAEUMB_18390</name>
</gene>
<dbReference type="FunFam" id="3.40.50.720:FF:000190">
    <property type="entry name" value="Pyrroline-5-carboxylate reductase"/>
    <property type="match status" value="1"/>
</dbReference>
<sequence>MEKKLGFIGAGNMAKAMMGGILKNEILLPEDVIASDLYQPGLERTKEELGIAVTTDNQEVVKKAEVVVLSVKPQFYAAVIEEIREVVSEGQIIVTIAPGQTLEHLQELFGKPVKIVRTMPNTPALVGEGITGVCKNELVTEEELSYICKIFSGFGKAEVLSEKLMDVVVSVSGSSPAYVFLFIEAMADAAVADGMPRAQAYKFAAQAVYGSAKMVLETGKHPGELKDMVCSPGGTTIEAVRVLEEKGFRSSVIEAMKACVKVAKELGKK</sequence>
<keyword evidence="3 9" id="KW-0963">Cytoplasm</keyword>
<comment type="caution">
    <text evidence="16">The sequence shown here is derived from an EMBL/GenBank/DDBJ whole genome shotgun (WGS) entry which is preliminary data.</text>
</comment>
<feature type="domain" description="Pyrroline-5-carboxylate reductase catalytic N-terminal" evidence="13">
    <location>
        <begin position="4"/>
        <end position="98"/>
    </location>
</feature>
<dbReference type="Proteomes" id="UP000702954">
    <property type="component" value="Unassembled WGS sequence"/>
</dbReference>
<organism evidence="16 17">
    <name type="scientific">Faecalimonas umbilicata</name>
    <dbReference type="NCBI Taxonomy" id="1912855"/>
    <lineage>
        <taxon>Bacteria</taxon>
        <taxon>Bacillati</taxon>
        <taxon>Bacillota</taxon>
        <taxon>Clostridia</taxon>
        <taxon>Lachnospirales</taxon>
        <taxon>Lachnospiraceae</taxon>
        <taxon>Faecalimonas</taxon>
    </lineage>
</organism>
<dbReference type="InterPro" id="IPR036291">
    <property type="entry name" value="NAD(P)-bd_dom_sf"/>
</dbReference>
<evidence type="ECO:0000256" key="3">
    <source>
        <dbReference type="ARBA" id="ARBA00022490"/>
    </source>
</evidence>
<name>A0A4R3JU73_9FIRM</name>
<dbReference type="SUPFAM" id="SSF51735">
    <property type="entry name" value="NAD(P)-binding Rossmann-fold domains"/>
    <property type="match status" value="1"/>
</dbReference>
<evidence type="ECO:0000259" key="14">
    <source>
        <dbReference type="Pfam" id="PF14748"/>
    </source>
</evidence>
<evidence type="ECO:0000313" key="17">
    <source>
        <dbReference type="Proteomes" id="UP000294613"/>
    </source>
</evidence>
<dbReference type="HAMAP" id="MF_01925">
    <property type="entry name" value="P5C_reductase"/>
    <property type="match status" value="1"/>
</dbReference>
<dbReference type="EMBL" id="BHEO01000008">
    <property type="protein sequence ID" value="GBU05298.1"/>
    <property type="molecule type" value="Genomic_DNA"/>
</dbReference>
<dbReference type="FunFam" id="1.10.3730.10:FF:000001">
    <property type="entry name" value="Pyrroline-5-carboxylate reductase"/>
    <property type="match status" value="1"/>
</dbReference>
<evidence type="ECO:0000256" key="8">
    <source>
        <dbReference type="ARBA" id="ARBA00058118"/>
    </source>
</evidence>
<dbReference type="PROSITE" id="PS00521">
    <property type="entry name" value="P5CR"/>
    <property type="match status" value="1"/>
</dbReference>
<dbReference type="Pfam" id="PF03807">
    <property type="entry name" value="F420_oxidored"/>
    <property type="match status" value="1"/>
</dbReference>
<evidence type="ECO:0000256" key="10">
    <source>
        <dbReference type="NCBIfam" id="TIGR00112"/>
    </source>
</evidence>
<evidence type="ECO:0000259" key="13">
    <source>
        <dbReference type="Pfam" id="PF03807"/>
    </source>
</evidence>
<evidence type="ECO:0000313" key="15">
    <source>
        <dbReference type="EMBL" id="GBU05298.1"/>
    </source>
</evidence>
<dbReference type="GO" id="GO:0005737">
    <property type="term" value="C:cytoplasm"/>
    <property type="evidence" value="ECO:0007669"/>
    <property type="project" value="UniProtKB-SubCell"/>
</dbReference>
<comment type="function">
    <text evidence="8 9">Catalyzes the reduction of 1-pyrroline-5-carboxylate (PCA) to L-proline.</text>
</comment>
<comment type="subcellular location">
    <subcellularLocation>
        <location evidence="1 9">Cytoplasm</location>
    </subcellularLocation>
</comment>
<dbReference type="PANTHER" id="PTHR11645:SF0">
    <property type="entry name" value="PYRROLINE-5-CARBOXYLATE REDUCTASE 3"/>
    <property type="match status" value="1"/>
</dbReference>
<comment type="similarity">
    <text evidence="2 9 12">Belongs to the pyrroline-5-carboxylate reductase family.</text>
</comment>
<dbReference type="Pfam" id="PF14748">
    <property type="entry name" value="P5CR_dimer"/>
    <property type="match status" value="1"/>
</dbReference>
<evidence type="ECO:0000313" key="16">
    <source>
        <dbReference type="EMBL" id="TCS69914.1"/>
    </source>
</evidence>
<dbReference type="EMBL" id="SLZV01000002">
    <property type="protein sequence ID" value="TCS69914.1"/>
    <property type="molecule type" value="Genomic_DNA"/>
</dbReference>
<dbReference type="InterPro" id="IPR000304">
    <property type="entry name" value="Pyrroline-COOH_reductase"/>
</dbReference>
<dbReference type="InterPro" id="IPR053790">
    <property type="entry name" value="P5CR-like_CS"/>
</dbReference>
<dbReference type="NCBIfam" id="TIGR00112">
    <property type="entry name" value="proC"/>
    <property type="match status" value="1"/>
</dbReference>
<dbReference type="Gene3D" id="3.40.50.720">
    <property type="entry name" value="NAD(P)-binding Rossmann-like Domain"/>
    <property type="match status" value="1"/>
</dbReference>
<feature type="domain" description="Pyrroline-5-carboxylate reductase dimerisation" evidence="14">
    <location>
        <begin position="162"/>
        <end position="266"/>
    </location>
</feature>
<evidence type="ECO:0000256" key="9">
    <source>
        <dbReference type="HAMAP-Rule" id="MF_01925"/>
    </source>
</evidence>
<dbReference type="PANTHER" id="PTHR11645">
    <property type="entry name" value="PYRROLINE-5-CARBOXYLATE REDUCTASE"/>
    <property type="match status" value="1"/>
</dbReference>
<dbReference type="InterPro" id="IPR029036">
    <property type="entry name" value="P5CR_dimer"/>
</dbReference>
<evidence type="ECO:0000256" key="7">
    <source>
        <dbReference type="ARBA" id="ARBA00023002"/>
    </source>
</evidence>
<dbReference type="GO" id="GO:0055129">
    <property type="term" value="P:L-proline biosynthetic process"/>
    <property type="evidence" value="ECO:0007669"/>
    <property type="project" value="UniProtKB-UniRule"/>
</dbReference>
<proteinExistence type="inferred from homology"/>
<keyword evidence="7 9" id="KW-0560">Oxidoreductase</keyword>
<dbReference type="InterPro" id="IPR008927">
    <property type="entry name" value="6-PGluconate_DH-like_C_sf"/>
</dbReference>
<evidence type="ECO:0000256" key="11">
    <source>
        <dbReference type="PIRSR" id="PIRSR000193-1"/>
    </source>
</evidence>
<evidence type="ECO:0000256" key="6">
    <source>
        <dbReference type="ARBA" id="ARBA00022857"/>
    </source>
</evidence>
<dbReference type="EC" id="1.5.1.2" evidence="9 10"/>
<dbReference type="InterPro" id="IPR028939">
    <property type="entry name" value="P5C_Rdtase_cat_N"/>
</dbReference>
<dbReference type="PIRSF" id="PIRSF000193">
    <property type="entry name" value="Pyrrol-5-carb_rd"/>
    <property type="match status" value="1"/>
</dbReference>
<dbReference type="GO" id="GO:0004735">
    <property type="term" value="F:pyrroline-5-carboxylate reductase activity"/>
    <property type="evidence" value="ECO:0007669"/>
    <property type="project" value="UniProtKB-UniRule"/>
</dbReference>
<dbReference type="RefSeq" id="WP_016439328.1">
    <property type="nucleotide sequence ID" value="NZ_BHEO01000008.1"/>
</dbReference>
<dbReference type="Gene3D" id="1.10.3730.10">
    <property type="entry name" value="ProC C-terminal domain-like"/>
    <property type="match status" value="1"/>
</dbReference>
<evidence type="ECO:0000256" key="4">
    <source>
        <dbReference type="ARBA" id="ARBA00022605"/>
    </source>
</evidence>
<evidence type="ECO:0000256" key="12">
    <source>
        <dbReference type="RuleBase" id="RU003903"/>
    </source>
</evidence>
<evidence type="ECO:0000256" key="1">
    <source>
        <dbReference type="ARBA" id="ARBA00004496"/>
    </source>
</evidence>
<comment type="catalytic activity">
    <reaction evidence="9 12">
        <text>L-proline + NADP(+) = (S)-1-pyrroline-5-carboxylate + NADPH + 2 H(+)</text>
        <dbReference type="Rhea" id="RHEA:14109"/>
        <dbReference type="ChEBI" id="CHEBI:15378"/>
        <dbReference type="ChEBI" id="CHEBI:17388"/>
        <dbReference type="ChEBI" id="CHEBI:57783"/>
        <dbReference type="ChEBI" id="CHEBI:58349"/>
        <dbReference type="ChEBI" id="CHEBI:60039"/>
        <dbReference type="EC" id="1.5.1.2"/>
    </reaction>
</comment>
<evidence type="ECO:0000313" key="18">
    <source>
        <dbReference type="Proteomes" id="UP000702954"/>
    </source>
</evidence>
<keyword evidence="18" id="KW-1185">Reference proteome</keyword>
<dbReference type="Proteomes" id="UP000294613">
    <property type="component" value="Unassembled WGS sequence"/>
</dbReference>
<dbReference type="UniPathway" id="UPA00098">
    <property type="reaction ID" value="UER00361"/>
</dbReference>
<dbReference type="AlphaFoldDB" id="A0A4R3JU73"/>
<feature type="binding site" evidence="11">
    <location>
        <position position="57"/>
    </location>
    <ligand>
        <name>NADPH</name>
        <dbReference type="ChEBI" id="CHEBI:57783"/>
    </ligand>
</feature>
<keyword evidence="6 9" id="KW-0521">NADP</keyword>